<dbReference type="GO" id="GO:0016747">
    <property type="term" value="F:acyltransferase activity, transferring groups other than amino-acyl groups"/>
    <property type="evidence" value="ECO:0007669"/>
    <property type="project" value="InterPro"/>
</dbReference>
<sequence length="146" mass="15970">MLISLKNYWDRDAVERLLAECMEAGAAEIAEEVDRYLTGDSRELLGTFVNGELAGLAGIRHEPGEAIGLLHIAVQARLRGRGIGRAMIEELRRCQGNDMLRAETDLAGAGFFRKSGFVVTSLSEKDPGVERFDCVLPVSSQAEYAL</sequence>
<dbReference type="CDD" id="cd04301">
    <property type="entry name" value="NAT_SF"/>
    <property type="match status" value="1"/>
</dbReference>
<dbReference type="Pfam" id="PF13508">
    <property type="entry name" value="Acetyltransf_7"/>
    <property type="match status" value="1"/>
</dbReference>
<evidence type="ECO:0000313" key="2">
    <source>
        <dbReference type="EMBL" id="CQR58305.1"/>
    </source>
</evidence>
<dbReference type="HOGENOM" id="CLU_133275_0_0_9"/>
<dbReference type="STRING" id="483937.AMQ84_11205"/>
<dbReference type="PATRIC" id="fig|1073571.4.peg.6355"/>
<gene>
    <name evidence="2" type="ORF">PRIO_5936</name>
</gene>
<dbReference type="RefSeq" id="WP_020426830.1">
    <property type="nucleotide sequence ID" value="NZ_AGBD01000242.1"/>
</dbReference>
<name>A0A0E4CZ81_9BACL</name>
<dbReference type="Gene3D" id="3.40.630.30">
    <property type="match status" value="1"/>
</dbReference>
<accession>A0A0E4CZ81</accession>
<dbReference type="Proteomes" id="UP000033163">
    <property type="component" value="Chromosome I"/>
</dbReference>
<dbReference type="KEGG" id="pri:PRIO_5936"/>
<dbReference type="PROSITE" id="PS51186">
    <property type="entry name" value="GNAT"/>
    <property type="match status" value="1"/>
</dbReference>
<dbReference type="InterPro" id="IPR016181">
    <property type="entry name" value="Acyl_CoA_acyltransferase"/>
</dbReference>
<dbReference type="EMBL" id="LN831776">
    <property type="protein sequence ID" value="CQR58305.1"/>
    <property type="molecule type" value="Genomic_DNA"/>
</dbReference>
<protein>
    <recommendedName>
        <fullName evidence="1">N-acetyltransferase domain-containing protein</fullName>
    </recommendedName>
</protein>
<evidence type="ECO:0000259" key="1">
    <source>
        <dbReference type="PROSITE" id="PS51186"/>
    </source>
</evidence>
<dbReference type="SUPFAM" id="SSF55729">
    <property type="entry name" value="Acyl-CoA N-acyltransferases (Nat)"/>
    <property type="match status" value="1"/>
</dbReference>
<dbReference type="InterPro" id="IPR000182">
    <property type="entry name" value="GNAT_dom"/>
</dbReference>
<dbReference type="AlphaFoldDB" id="A0A0E4CZ81"/>
<organism evidence="2 3">
    <name type="scientific">Paenibacillus riograndensis SBR5</name>
    <dbReference type="NCBI Taxonomy" id="1073571"/>
    <lineage>
        <taxon>Bacteria</taxon>
        <taxon>Bacillati</taxon>
        <taxon>Bacillota</taxon>
        <taxon>Bacilli</taxon>
        <taxon>Bacillales</taxon>
        <taxon>Paenibacillaceae</taxon>
        <taxon>Paenibacillus</taxon>
        <taxon>Paenibacillus sonchi group</taxon>
    </lineage>
</organism>
<reference evidence="3" key="1">
    <citation type="submission" date="2015-03" db="EMBL/GenBank/DDBJ databases">
        <authorList>
            <person name="Wibberg D."/>
        </authorList>
    </citation>
    <scope>NUCLEOTIDE SEQUENCE [LARGE SCALE GENOMIC DNA]</scope>
</reference>
<feature type="domain" description="N-acetyltransferase" evidence="1">
    <location>
        <begin position="1"/>
        <end position="139"/>
    </location>
</feature>
<evidence type="ECO:0000313" key="3">
    <source>
        <dbReference type="Proteomes" id="UP000033163"/>
    </source>
</evidence>
<proteinExistence type="predicted"/>